<evidence type="ECO:0000256" key="5">
    <source>
        <dbReference type="ARBA" id="ARBA00023136"/>
    </source>
</evidence>
<comment type="subcellular location">
    <subcellularLocation>
        <location evidence="1 10">Cell membrane</location>
        <topology evidence="1 10">Multi-pass membrane protein</topology>
    </subcellularLocation>
</comment>
<evidence type="ECO:0000256" key="2">
    <source>
        <dbReference type="ARBA" id="ARBA00022475"/>
    </source>
</evidence>
<dbReference type="GO" id="GO:0140114">
    <property type="term" value="P:cellular detoxification of fluoride"/>
    <property type="evidence" value="ECO:0007669"/>
    <property type="project" value="UniProtKB-UniRule"/>
</dbReference>
<dbReference type="InterPro" id="IPR003691">
    <property type="entry name" value="FluC"/>
</dbReference>
<feature type="transmembrane region" description="Helical" evidence="10">
    <location>
        <begin position="26"/>
        <end position="45"/>
    </location>
</feature>
<dbReference type="AlphaFoldDB" id="A0A7Y9GC75"/>
<comment type="similarity">
    <text evidence="7 10">Belongs to the fluoride channel Fluc/FEX (TC 1.A.43) family.</text>
</comment>
<keyword evidence="3 10" id="KW-0812">Transmembrane</keyword>
<gene>
    <name evidence="10" type="primary">fluC</name>
    <name evidence="10" type="synonym">crcB</name>
    <name evidence="11" type="ORF">BJ999_004098</name>
</gene>
<comment type="activity regulation">
    <text evidence="10">Na(+) is not transported, but it plays an essential structural role and its presence is essential for fluoride channel function.</text>
</comment>
<evidence type="ECO:0000256" key="7">
    <source>
        <dbReference type="ARBA" id="ARBA00035120"/>
    </source>
</evidence>
<reference evidence="11 12" key="1">
    <citation type="submission" date="2020-07" db="EMBL/GenBank/DDBJ databases">
        <title>Sequencing the genomes of 1000 actinobacteria strains.</title>
        <authorList>
            <person name="Klenk H.-P."/>
        </authorList>
    </citation>
    <scope>NUCLEOTIDE SEQUENCE [LARGE SCALE GENOMIC DNA]</scope>
    <source>
        <strain evidence="11 12">DSM 43461</strain>
    </source>
</reference>
<evidence type="ECO:0000256" key="6">
    <source>
        <dbReference type="ARBA" id="ARBA00023303"/>
    </source>
</evidence>
<name>A0A7Y9GC75_9ACTN</name>
<dbReference type="Proteomes" id="UP000591272">
    <property type="component" value="Unassembled WGS sequence"/>
</dbReference>
<comment type="function">
    <text evidence="9 10">Fluoride-specific ion channel. Important for reducing fluoride concentration in the cell, thus reducing its toxicity.</text>
</comment>
<dbReference type="EMBL" id="JACCBT010000001">
    <property type="protein sequence ID" value="NYE13802.1"/>
    <property type="molecule type" value="Genomic_DNA"/>
</dbReference>
<comment type="catalytic activity">
    <reaction evidence="8">
        <text>fluoride(in) = fluoride(out)</text>
        <dbReference type="Rhea" id="RHEA:76159"/>
        <dbReference type="ChEBI" id="CHEBI:17051"/>
    </reaction>
    <physiologicalReaction direction="left-to-right" evidence="8">
        <dbReference type="Rhea" id="RHEA:76160"/>
    </physiologicalReaction>
</comment>
<evidence type="ECO:0000313" key="11">
    <source>
        <dbReference type="EMBL" id="NYE13802.1"/>
    </source>
</evidence>
<feature type="transmembrane region" description="Helical" evidence="10">
    <location>
        <begin position="91"/>
        <end position="109"/>
    </location>
</feature>
<accession>A0A7Y9GC75</accession>
<feature type="transmembrane region" description="Helical" evidence="10">
    <location>
        <begin position="57"/>
        <end position="79"/>
    </location>
</feature>
<comment type="caution">
    <text evidence="11">The sequence shown here is derived from an EMBL/GenBank/DDBJ whole genome shotgun (WGS) entry which is preliminary data.</text>
</comment>
<keyword evidence="10" id="KW-0406">Ion transport</keyword>
<proteinExistence type="inferred from homology"/>
<dbReference type="GO" id="GO:0046872">
    <property type="term" value="F:metal ion binding"/>
    <property type="evidence" value="ECO:0007669"/>
    <property type="project" value="UniProtKB-KW"/>
</dbReference>
<evidence type="ECO:0000256" key="10">
    <source>
        <dbReference type="HAMAP-Rule" id="MF_00454"/>
    </source>
</evidence>
<evidence type="ECO:0000256" key="1">
    <source>
        <dbReference type="ARBA" id="ARBA00004651"/>
    </source>
</evidence>
<feature type="binding site" evidence="10">
    <location>
        <position position="99"/>
    </location>
    <ligand>
        <name>Na(+)</name>
        <dbReference type="ChEBI" id="CHEBI:29101"/>
        <note>structural</note>
    </ligand>
</feature>
<keyword evidence="5 10" id="KW-0472">Membrane</keyword>
<keyword evidence="12" id="KW-1185">Reference proteome</keyword>
<keyword evidence="4 10" id="KW-1133">Transmembrane helix</keyword>
<dbReference type="NCBIfam" id="TIGR00494">
    <property type="entry name" value="crcB"/>
    <property type="match status" value="1"/>
</dbReference>
<evidence type="ECO:0000256" key="3">
    <source>
        <dbReference type="ARBA" id="ARBA00022692"/>
    </source>
</evidence>
<keyword evidence="6 10" id="KW-0407">Ion channel</keyword>
<feature type="binding site" evidence="10">
    <location>
        <position position="102"/>
    </location>
    <ligand>
        <name>Na(+)</name>
        <dbReference type="ChEBI" id="CHEBI:29101"/>
        <note>structural</note>
    </ligand>
</feature>
<organism evidence="11 12">
    <name type="scientific">Actinomadura citrea</name>
    <dbReference type="NCBI Taxonomy" id="46158"/>
    <lineage>
        <taxon>Bacteria</taxon>
        <taxon>Bacillati</taxon>
        <taxon>Actinomycetota</taxon>
        <taxon>Actinomycetes</taxon>
        <taxon>Streptosporangiales</taxon>
        <taxon>Thermomonosporaceae</taxon>
        <taxon>Actinomadura</taxon>
    </lineage>
</organism>
<feature type="transmembrane region" description="Helical" evidence="10">
    <location>
        <begin position="121"/>
        <end position="142"/>
    </location>
</feature>
<sequence>MTGRPVDSDVDLHVPRQRSELSEGPWGVLAAIAAGGALGALARYGLGSAFPHRAGEFPWAVFWVNVSGCLLIGVLMVLVTETWRAHRLVRPFLGVGVLGGFTTFSTYVVDVQELVDHGAPLVAPAYLAGTLAAALTAVYAGVRVTRLTTRRRRREAVARIRRTEQGEAGGE</sequence>
<evidence type="ECO:0000256" key="9">
    <source>
        <dbReference type="ARBA" id="ARBA00049940"/>
    </source>
</evidence>
<evidence type="ECO:0000313" key="12">
    <source>
        <dbReference type="Proteomes" id="UP000591272"/>
    </source>
</evidence>
<dbReference type="HAMAP" id="MF_00454">
    <property type="entry name" value="FluC"/>
    <property type="match status" value="1"/>
</dbReference>
<keyword evidence="10" id="KW-0915">Sodium</keyword>
<dbReference type="GO" id="GO:0005886">
    <property type="term" value="C:plasma membrane"/>
    <property type="evidence" value="ECO:0007669"/>
    <property type="project" value="UniProtKB-SubCell"/>
</dbReference>
<protein>
    <recommendedName>
        <fullName evidence="10">Fluoride-specific ion channel FluC</fullName>
    </recommendedName>
</protein>
<keyword evidence="2 10" id="KW-1003">Cell membrane</keyword>
<keyword evidence="10" id="KW-0813">Transport</keyword>
<dbReference type="PANTHER" id="PTHR28259:SF1">
    <property type="entry name" value="FLUORIDE EXPORT PROTEIN 1-RELATED"/>
    <property type="match status" value="1"/>
</dbReference>
<evidence type="ECO:0000256" key="8">
    <source>
        <dbReference type="ARBA" id="ARBA00035585"/>
    </source>
</evidence>
<dbReference type="RefSeq" id="WP_179834784.1">
    <property type="nucleotide sequence ID" value="NZ_BMRD01000019.1"/>
</dbReference>
<dbReference type="Pfam" id="PF02537">
    <property type="entry name" value="CRCB"/>
    <property type="match status" value="1"/>
</dbReference>
<dbReference type="PANTHER" id="PTHR28259">
    <property type="entry name" value="FLUORIDE EXPORT PROTEIN 1-RELATED"/>
    <property type="match status" value="1"/>
</dbReference>
<dbReference type="GO" id="GO:0062054">
    <property type="term" value="F:fluoride channel activity"/>
    <property type="evidence" value="ECO:0007669"/>
    <property type="project" value="UniProtKB-UniRule"/>
</dbReference>
<evidence type="ECO:0000256" key="4">
    <source>
        <dbReference type="ARBA" id="ARBA00022989"/>
    </source>
</evidence>
<keyword evidence="10" id="KW-0479">Metal-binding</keyword>